<dbReference type="GO" id="GO:0005577">
    <property type="term" value="C:fibrinogen complex"/>
    <property type="evidence" value="ECO:0007669"/>
    <property type="project" value="TreeGrafter"/>
</dbReference>
<evidence type="ECO:0000256" key="1">
    <source>
        <dbReference type="ARBA" id="ARBA00004613"/>
    </source>
</evidence>
<evidence type="ECO:0000259" key="6">
    <source>
        <dbReference type="PROSITE" id="PS51406"/>
    </source>
</evidence>
<evidence type="ECO:0000256" key="4">
    <source>
        <dbReference type="ARBA" id="ARBA00023180"/>
    </source>
</evidence>
<keyword evidence="5" id="KW-0732">Signal</keyword>
<keyword evidence="4" id="KW-0325">Glycoprotein</keyword>
<dbReference type="PANTHER" id="PTHR47221:SF5">
    <property type="entry name" value="FIBRINOGEN C-TERMINAL DOMAIN-CONTAINING PROTEIN"/>
    <property type="match status" value="1"/>
</dbReference>
<dbReference type="Gene3D" id="3.90.215.10">
    <property type="entry name" value="Gamma Fibrinogen, chain A, domain 1"/>
    <property type="match status" value="1"/>
</dbReference>
<evidence type="ECO:0000313" key="7">
    <source>
        <dbReference type="EMBL" id="CAH2305096.1"/>
    </source>
</evidence>
<dbReference type="EMBL" id="OW240918">
    <property type="protein sequence ID" value="CAH2305096.1"/>
    <property type="molecule type" value="Genomic_DNA"/>
</dbReference>
<dbReference type="InterPro" id="IPR002181">
    <property type="entry name" value="Fibrinogen_a/b/g_C_dom"/>
</dbReference>
<feature type="chain" id="PRO_5042179700" description="Fibrinogen C-terminal domain-containing protein" evidence="5">
    <location>
        <begin position="23"/>
        <end position="294"/>
    </location>
</feature>
<dbReference type="InterPro" id="IPR014716">
    <property type="entry name" value="Fibrinogen_a/b/g_C_1"/>
</dbReference>
<dbReference type="Pfam" id="PF00147">
    <property type="entry name" value="Fibrinogen_C"/>
    <property type="match status" value="1"/>
</dbReference>
<feature type="domain" description="Fibrinogen C-terminal" evidence="6">
    <location>
        <begin position="59"/>
        <end position="274"/>
    </location>
</feature>
<dbReference type="InterPro" id="IPR036056">
    <property type="entry name" value="Fibrinogen-like_C"/>
</dbReference>
<sequence>MFPRWPPSLCFLFTLTFITSETKNLTHLSRQQLYDSLANRGMLAESQLQKILNVPRMGVSLELLAKDCRSAFLNGRRKSGLYVIQPKDSPPMVVYCDLRQEGGGWTVLQRNTGKNDVFFGPTDWNKYRSGFGNLAGDHWLGNELIYLLTRHNAFTVRFLLMDALGNEYRADYSSFRVDSEDESYALRLGDYFGDAGDAMTIMNETGINDNMKFSTKDQDNDRWTKNCAEEYGGGWWFDSCGSTHLNGYQNIFWRGLCDQYSPCVSSTIMIKPSRKNCYPVSFPRPGDIYPNPIM</sequence>
<dbReference type="AlphaFoldDB" id="A0AAD1SND3"/>
<gene>
    <name evidence="7" type="ORF">PECUL_23A056132</name>
</gene>
<dbReference type="Proteomes" id="UP001295444">
    <property type="component" value="Chromosome 07"/>
</dbReference>
<dbReference type="GO" id="GO:0005201">
    <property type="term" value="F:extracellular matrix structural constituent"/>
    <property type="evidence" value="ECO:0007669"/>
    <property type="project" value="TreeGrafter"/>
</dbReference>
<protein>
    <recommendedName>
        <fullName evidence="6">Fibrinogen C-terminal domain-containing protein</fullName>
    </recommendedName>
</protein>
<organism evidence="7 8">
    <name type="scientific">Pelobates cultripes</name>
    <name type="common">Western spadefoot toad</name>
    <dbReference type="NCBI Taxonomy" id="61616"/>
    <lineage>
        <taxon>Eukaryota</taxon>
        <taxon>Metazoa</taxon>
        <taxon>Chordata</taxon>
        <taxon>Craniata</taxon>
        <taxon>Vertebrata</taxon>
        <taxon>Euteleostomi</taxon>
        <taxon>Amphibia</taxon>
        <taxon>Batrachia</taxon>
        <taxon>Anura</taxon>
        <taxon>Pelobatoidea</taxon>
        <taxon>Pelobatidae</taxon>
        <taxon>Pelobates</taxon>
    </lineage>
</organism>
<dbReference type="SMART" id="SM00186">
    <property type="entry name" value="FBG"/>
    <property type="match status" value="1"/>
</dbReference>
<evidence type="ECO:0000256" key="2">
    <source>
        <dbReference type="ARBA" id="ARBA00022525"/>
    </source>
</evidence>
<accession>A0AAD1SND3</accession>
<dbReference type="GO" id="GO:0070527">
    <property type="term" value="P:platelet aggregation"/>
    <property type="evidence" value="ECO:0007669"/>
    <property type="project" value="TreeGrafter"/>
</dbReference>
<dbReference type="PROSITE" id="PS51406">
    <property type="entry name" value="FIBRINOGEN_C_2"/>
    <property type="match status" value="1"/>
</dbReference>
<dbReference type="GO" id="GO:0030674">
    <property type="term" value="F:protein-macromolecule adaptor activity"/>
    <property type="evidence" value="ECO:0007669"/>
    <property type="project" value="TreeGrafter"/>
</dbReference>
<evidence type="ECO:0000256" key="3">
    <source>
        <dbReference type="ARBA" id="ARBA00023157"/>
    </source>
</evidence>
<dbReference type="GO" id="GO:0042730">
    <property type="term" value="P:fibrinolysis"/>
    <property type="evidence" value="ECO:0007669"/>
    <property type="project" value="TreeGrafter"/>
</dbReference>
<dbReference type="InterPro" id="IPR037579">
    <property type="entry name" value="FIB_ANG-like"/>
</dbReference>
<dbReference type="CDD" id="cd00087">
    <property type="entry name" value="FReD"/>
    <property type="match status" value="1"/>
</dbReference>
<comment type="subcellular location">
    <subcellularLocation>
        <location evidence="1">Secreted</location>
    </subcellularLocation>
</comment>
<reference evidence="7" key="1">
    <citation type="submission" date="2022-03" db="EMBL/GenBank/DDBJ databases">
        <authorList>
            <person name="Alioto T."/>
            <person name="Alioto T."/>
            <person name="Gomez Garrido J."/>
        </authorList>
    </citation>
    <scope>NUCLEOTIDE SEQUENCE</scope>
</reference>
<proteinExistence type="predicted"/>
<name>A0AAD1SND3_PELCU</name>
<feature type="signal peptide" evidence="5">
    <location>
        <begin position="1"/>
        <end position="22"/>
    </location>
</feature>
<dbReference type="GO" id="GO:0072377">
    <property type="term" value="P:blood coagulation, common pathway"/>
    <property type="evidence" value="ECO:0007669"/>
    <property type="project" value="TreeGrafter"/>
</dbReference>
<dbReference type="PANTHER" id="PTHR47221">
    <property type="entry name" value="FIBRINOGEN ALPHA CHAIN"/>
    <property type="match status" value="1"/>
</dbReference>
<evidence type="ECO:0000313" key="8">
    <source>
        <dbReference type="Proteomes" id="UP001295444"/>
    </source>
</evidence>
<dbReference type="SUPFAM" id="SSF56496">
    <property type="entry name" value="Fibrinogen C-terminal domain-like"/>
    <property type="match status" value="1"/>
</dbReference>
<keyword evidence="8" id="KW-1185">Reference proteome</keyword>
<keyword evidence="3" id="KW-1015">Disulfide bond</keyword>
<dbReference type="NCBIfam" id="NF040941">
    <property type="entry name" value="GGGWT_bact"/>
    <property type="match status" value="1"/>
</dbReference>
<keyword evidence="2" id="KW-0964">Secreted</keyword>
<dbReference type="GO" id="GO:0034116">
    <property type="term" value="P:positive regulation of heterotypic cell-cell adhesion"/>
    <property type="evidence" value="ECO:0007669"/>
    <property type="project" value="TreeGrafter"/>
</dbReference>
<evidence type="ECO:0000256" key="5">
    <source>
        <dbReference type="SAM" id="SignalP"/>
    </source>
</evidence>